<dbReference type="KEGG" id="scd:Spica_2501"/>
<evidence type="ECO:0000313" key="3">
    <source>
        <dbReference type="Proteomes" id="UP000000503"/>
    </source>
</evidence>
<evidence type="ECO:0000256" key="1">
    <source>
        <dbReference type="SAM" id="MobiDB-lite"/>
    </source>
</evidence>
<dbReference type="HOGENOM" id="CLU_776002_0_0_12"/>
<dbReference type="EMBL" id="CP002868">
    <property type="protein sequence ID" value="AEJ20606.1"/>
    <property type="molecule type" value="Genomic_DNA"/>
</dbReference>
<protein>
    <submittedName>
        <fullName evidence="2">Uncharacterized protein</fullName>
    </submittedName>
</protein>
<sequence>MLKNRFWGPLITAFFVISCVSSPEPKAQQEEMPSASVPAPKSDARKRAQELITGEKMADEASTKSDNTPTETTKIGTEKPVLTTTEPSKEESAPELSPKEKQFFENYLKRLKYMMVVKEGATVSEFQKRSILTKGNEVLLKQGYDVIQYDQLLKNIEDQRAAYEAEVGSSMSITQYIAQKLGADVYVELDCIPRSSTENSRHYGEANFTANMYDPSTAELLGSVTFRTDRSISTTSQEDALINAITAGTAQLMPRIIRDSTNVLRNRYANGIRYQVIIQRTTDSRAVAAFRRNLRSRVREIVMGPSAADQTTMDVYLFGSLSDLEDACYSAFEKTPGMESAYWVYTRGKTITFNTGS</sequence>
<feature type="compositionally biased region" description="Polar residues" evidence="1">
    <location>
        <begin position="64"/>
        <end position="75"/>
    </location>
</feature>
<keyword evidence="3" id="KW-1185">Reference proteome</keyword>
<organism evidence="2 3">
    <name type="scientific">Gracilinema caldarium (strain ATCC 51460 / DSM 7334 / H1)</name>
    <name type="common">Treponema caldarium</name>
    <dbReference type="NCBI Taxonomy" id="744872"/>
    <lineage>
        <taxon>Bacteria</taxon>
        <taxon>Pseudomonadati</taxon>
        <taxon>Spirochaetota</taxon>
        <taxon>Spirochaetia</taxon>
        <taxon>Spirochaetales</taxon>
        <taxon>Breznakiellaceae</taxon>
        <taxon>Gracilinema</taxon>
    </lineage>
</organism>
<dbReference type="eggNOG" id="ENOG5033R8E">
    <property type="taxonomic scope" value="Bacteria"/>
</dbReference>
<gene>
    <name evidence="2" type="ordered locus">Spica_2501</name>
</gene>
<feature type="region of interest" description="Disordered" evidence="1">
    <location>
        <begin position="24"/>
        <end position="97"/>
    </location>
</feature>
<dbReference type="PROSITE" id="PS51257">
    <property type="entry name" value="PROKAR_LIPOPROTEIN"/>
    <property type="match status" value="1"/>
</dbReference>
<feature type="compositionally biased region" description="Basic and acidic residues" evidence="1">
    <location>
        <begin position="87"/>
        <end position="97"/>
    </location>
</feature>
<evidence type="ECO:0000313" key="2">
    <source>
        <dbReference type="EMBL" id="AEJ20606.1"/>
    </source>
</evidence>
<dbReference type="Proteomes" id="UP000000503">
    <property type="component" value="Chromosome"/>
</dbReference>
<name>F8F4F9_GRAC1</name>
<dbReference type="STRING" id="744872.Spica_2501"/>
<accession>F8F4F9</accession>
<proteinExistence type="predicted"/>
<dbReference type="OrthoDB" id="355349at2"/>
<dbReference type="AlphaFoldDB" id="F8F4F9"/>
<reference evidence="3" key="1">
    <citation type="journal article" date="2013" name="Stand. Genomic Sci.">
        <title>Genome sequence of the thermophilic fresh-water bacterium Spirochaeta caldaria type strain (H1(T)), reclassification of Spirochaeta caldaria, Spirochaeta stenostrepta, and Spirochaeta zuelzerae in the genus Treponema as Treponema caldaria comb. nov., Treponema stenostrepta comb. nov., and Treponema zuelzerae comb. nov., and emendation of the genus Treponema.</title>
        <authorList>
            <person name="Abt B."/>
            <person name="Goker M."/>
            <person name="Scheuner C."/>
            <person name="Han C."/>
            <person name="Lu M."/>
            <person name="Misra M."/>
            <person name="Lapidus A."/>
            <person name="Nolan M."/>
            <person name="Lucas S."/>
            <person name="Hammon N."/>
            <person name="Deshpande S."/>
            <person name="Cheng J.F."/>
            <person name="Tapia R."/>
            <person name="Goodwin L.A."/>
            <person name="Pitluck S."/>
            <person name="Liolios K."/>
            <person name="Pagani I."/>
            <person name="Ivanova N."/>
            <person name="Mavromatis K."/>
            <person name="Mikhailova N."/>
            <person name="Huntemann M."/>
            <person name="Pati A."/>
            <person name="Chen A."/>
            <person name="Palaniappan K."/>
            <person name="Land M."/>
            <person name="Hauser L."/>
            <person name="Jeffries C.D."/>
            <person name="Rohde M."/>
            <person name="Spring S."/>
            <person name="Gronow S."/>
            <person name="Detter J.C."/>
            <person name="Bristow J."/>
            <person name="Eisen J.A."/>
            <person name="Markowitz V."/>
            <person name="Hugenholtz P."/>
            <person name="Kyrpides N.C."/>
            <person name="Woyke T."/>
            <person name="Klenk H.P."/>
        </authorList>
    </citation>
    <scope>NUCLEOTIDE SEQUENCE</scope>
    <source>
        <strain evidence="3">ATCC 51460 / DSM 7334 / H1</strain>
    </source>
</reference>
<dbReference type="RefSeq" id="WP_013969885.1">
    <property type="nucleotide sequence ID" value="NC_015732.1"/>
</dbReference>